<reference evidence="2" key="1">
    <citation type="journal article" date="2014" name="Int. J. Syst. Evol. Microbiol.">
        <title>Complete genome sequence of Corynebacterium casei LMG S-19264T (=DSM 44701T), isolated from a smear-ripened cheese.</title>
        <authorList>
            <consortium name="US DOE Joint Genome Institute (JGI-PGF)"/>
            <person name="Walter F."/>
            <person name="Albersmeier A."/>
            <person name="Kalinowski J."/>
            <person name="Ruckert C."/>
        </authorList>
    </citation>
    <scope>NUCLEOTIDE SEQUENCE</scope>
    <source>
        <strain evidence="2">CGMCC 1.15388</strain>
    </source>
</reference>
<gene>
    <name evidence="2" type="ORF">GCM10011401_11710</name>
</gene>
<comment type="caution">
    <text evidence="2">The sequence shown here is derived from an EMBL/GenBank/DDBJ whole genome shotgun (WGS) entry which is preliminary data.</text>
</comment>
<dbReference type="InterPro" id="IPR011009">
    <property type="entry name" value="Kinase-like_dom_sf"/>
</dbReference>
<proteinExistence type="predicted"/>
<dbReference type="EMBL" id="BMIS01000004">
    <property type="protein sequence ID" value="GGE66122.1"/>
    <property type="molecule type" value="Genomic_DNA"/>
</dbReference>
<feature type="domain" description="Aminoglycoside phosphotransferase" evidence="1">
    <location>
        <begin position="101"/>
        <end position="289"/>
    </location>
</feature>
<protein>
    <recommendedName>
        <fullName evidence="1">Aminoglycoside phosphotransferase domain-containing protein</fullName>
    </recommendedName>
</protein>
<reference evidence="2" key="2">
    <citation type="submission" date="2020-09" db="EMBL/GenBank/DDBJ databases">
        <authorList>
            <person name="Sun Q."/>
            <person name="Zhou Y."/>
        </authorList>
    </citation>
    <scope>NUCLEOTIDE SEQUENCE</scope>
    <source>
        <strain evidence="2">CGMCC 1.15388</strain>
    </source>
</reference>
<keyword evidence="3" id="KW-1185">Reference proteome</keyword>
<sequence>MHYLPPETAQAEGRSWLVERVWPADSAPLPVEVRAAGGDDPELRAGWFHPAGEDAGDSGEGRLELLPTGEDPKLKALAETAADGVVVSHRPAKRAVVRREGTGTQFIKVVRPGRAAGILEGIRRAQAFDGPFRTPRVLASDDSTVTFEALRGTSLHEAHRFSAQDWEVAWAQVLQAWETTIQHPGELPEGTPVHDADAEIAVLRQWARNVQPVIEDFELLVDAVESAAHLLEDASTGKVVPAHRDLHDKQLMWSPDHGPGILDVDTACLAPPALDLANLRAHAHWRAQQGVWTQEQSAAVVRAINDTAYRAGVPQDTLAAYEHATLLRLGCVYAFRPRCAAHAASLRASLRSSLRG</sequence>
<dbReference type="AlphaFoldDB" id="A0A917AQF0"/>
<dbReference type="Pfam" id="PF01636">
    <property type="entry name" value="APH"/>
    <property type="match status" value="1"/>
</dbReference>
<dbReference type="Gene3D" id="3.90.1200.10">
    <property type="match status" value="1"/>
</dbReference>
<dbReference type="RefSeq" id="WP_188683677.1">
    <property type="nucleotide sequence ID" value="NZ_BMIS01000004.1"/>
</dbReference>
<dbReference type="SUPFAM" id="SSF56112">
    <property type="entry name" value="Protein kinase-like (PK-like)"/>
    <property type="match status" value="1"/>
</dbReference>
<name>A0A917AQF0_9MICC</name>
<accession>A0A917AQF0</accession>
<evidence type="ECO:0000259" key="1">
    <source>
        <dbReference type="Pfam" id="PF01636"/>
    </source>
</evidence>
<dbReference type="Proteomes" id="UP000633136">
    <property type="component" value="Unassembled WGS sequence"/>
</dbReference>
<evidence type="ECO:0000313" key="2">
    <source>
        <dbReference type="EMBL" id="GGE66122.1"/>
    </source>
</evidence>
<organism evidence="2 3">
    <name type="scientific">Nesterenkonia cremea</name>
    <dbReference type="NCBI Taxonomy" id="1882340"/>
    <lineage>
        <taxon>Bacteria</taxon>
        <taxon>Bacillati</taxon>
        <taxon>Actinomycetota</taxon>
        <taxon>Actinomycetes</taxon>
        <taxon>Micrococcales</taxon>
        <taxon>Micrococcaceae</taxon>
        <taxon>Nesterenkonia</taxon>
    </lineage>
</organism>
<dbReference type="InterPro" id="IPR002575">
    <property type="entry name" value="Aminoglycoside_PTrfase"/>
</dbReference>
<evidence type="ECO:0000313" key="3">
    <source>
        <dbReference type="Proteomes" id="UP000633136"/>
    </source>
</evidence>